<evidence type="ECO:0000313" key="2">
    <source>
        <dbReference type="Proteomes" id="UP000680714"/>
    </source>
</evidence>
<accession>A0ABS5IAP2</accession>
<dbReference type="RefSeq" id="WP_211547316.1">
    <property type="nucleotide sequence ID" value="NZ_JAGTUF010000004.1"/>
</dbReference>
<comment type="caution">
    <text evidence="1">The sequence shown here is derived from an EMBL/GenBank/DDBJ whole genome shotgun (WGS) entry which is preliminary data.</text>
</comment>
<protein>
    <submittedName>
        <fullName evidence="1">Uncharacterized protein</fullName>
    </submittedName>
</protein>
<gene>
    <name evidence="1" type="ORF">KEC16_07225</name>
</gene>
<evidence type="ECO:0000313" key="1">
    <source>
        <dbReference type="EMBL" id="MBR9971500.1"/>
    </source>
</evidence>
<name>A0ABS5IAP2_9PROT</name>
<dbReference type="EMBL" id="JAGTUF010000004">
    <property type="protein sequence ID" value="MBR9971500.1"/>
    <property type="molecule type" value="Genomic_DNA"/>
</dbReference>
<organism evidence="1 2">
    <name type="scientific">Magnetospirillum sulfuroxidans</name>
    <dbReference type="NCBI Taxonomy" id="611300"/>
    <lineage>
        <taxon>Bacteria</taxon>
        <taxon>Pseudomonadati</taxon>
        <taxon>Pseudomonadota</taxon>
        <taxon>Alphaproteobacteria</taxon>
        <taxon>Rhodospirillales</taxon>
        <taxon>Rhodospirillaceae</taxon>
        <taxon>Magnetospirillum</taxon>
    </lineage>
</organism>
<keyword evidence="2" id="KW-1185">Reference proteome</keyword>
<dbReference type="Proteomes" id="UP000680714">
    <property type="component" value="Unassembled WGS sequence"/>
</dbReference>
<sequence length="160" mass="17618">MARCDNVEIMARQLVGVILRNPRWNDHLDDLCSTLHMDAAKASPRQTMIAVAARAETMLRHIALGDYVAIGRLYFDLLPEIGHPLTEAVIAALSQPESAVRLMRESGLEPRLRKDENGTTFIEIEVPDHSHALCDATRNAIATAMTSAGEEPQGALRTIH</sequence>
<reference evidence="1 2" key="1">
    <citation type="submission" date="2021-04" db="EMBL/GenBank/DDBJ databases">
        <title>Magnetospirillum sulfuroxidans sp. nov., a facultative chemolithoautotrophic sulfur-oxidizing alphaproteobacterium isolated from freshwater sediment and proposals for Paramagetospirillum gen. nov., and Magnetospirillaceae fam. nov.</title>
        <authorList>
            <person name="Koziaeva V."/>
            <person name="Geelhoed J.S."/>
            <person name="Sorokin D.Y."/>
            <person name="Grouzdev D.S."/>
        </authorList>
    </citation>
    <scope>NUCLEOTIDE SEQUENCE [LARGE SCALE GENOMIC DNA]</scope>
    <source>
        <strain evidence="1 2">J10</strain>
    </source>
</reference>
<proteinExistence type="predicted"/>